<comment type="subunit">
    <text evidence="3 8">Homodimer and heterodimers.</text>
</comment>
<dbReference type="Pfam" id="PF04535">
    <property type="entry name" value="CASP_dom"/>
    <property type="match status" value="1"/>
</dbReference>
<evidence type="ECO:0000256" key="6">
    <source>
        <dbReference type="ARBA" id="ARBA00022989"/>
    </source>
</evidence>
<dbReference type="Proteomes" id="UP001177003">
    <property type="component" value="Chromosome 0"/>
</dbReference>
<evidence type="ECO:0000256" key="3">
    <source>
        <dbReference type="ARBA" id="ARBA00011489"/>
    </source>
</evidence>
<evidence type="ECO:0000256" key="8">
    <source>
        <dbReference type="RuleBase" id="RU361233"/>
    </source>
</evidence>
<comment type="similarity">
    <text evidence="2 8">Belongs to the Casparian strip membrane proteins (CASP) family.</text>
</comment>
<feature type="transmembrane region" description="Helical" evidence="8">
    <location>
        <begin position="51"/>
        <end position="74"/>
    </location>
</feature>
<evidence type="ECO:0000256" key="7">
    <source>
        <dbReference type="ARBA" id="ARBA00023136"/>
    </source>
</evidence>
<feature type="transmembrane region" description="Helical" evidence="8">
    <location>
        <begin position="122"/>
        <end position="141"/>
    </location>
</feature>
<keyword evidence="5 8" id="KW-0812">Transmembrane</keyword>
<evidence type="ECO:0000256" key="2">
    <source>
        <dbReference type="ARBA" id="ARBA00007651"/>
    </source>
</evidence>
<accession>A0AA35V3P4</accession>
<dbReference type="GO" id="GO:0005886">
    <property type="term" value="C:plasma membrane"/>
    <property type="evidence" value="ECO:0007669"/>
    <property type="project" value="UniProtKB-SubCell"/>
</dbReference>
<reference evidence="10" key="1">
    <citation type="submission" date="2023-04" db="EMBL/GenBank/DDBJ databases">
        <authorList>
            <person name="Vijverberg K."/>
            <person name="Xiong W."/>
            <person name="Schranz E."/>
        </authorList>
    </citation>
    <scope>NUCLEOTIDE SEQUENCE</scope>
</reference>
<keyword evidence="11" id="KW-1185">Reference proteome</keyword>
<comment type="caution">
    <text evidence="8">Lacks conserved residue(s) required for the propagation of feature annotation.</text>
</comment>
<keyword evidence="4 8" id="KW-1003">Cell membrane</keyword>
<feature type="domain" description="Casparian strip membrane protein" evidence="9">
    <location>
        <begin position="7"/>
        <end position="115"/>
    </location>
</feature>
<dbReference type="InterPro" id="IPR006702">
    <property type="entry name" value="CASP_dom"/>
</dbReference>
<evidence type="ECO:0000256" key="5">
    <source>
        <dbReference type="ARBA" id="ARBA00022692"/>
    </source>
</evidence>
<evidence type="ECO:0000313" key="10">
    <source>
        <dbReference type="EMBL" id="CAI9264200.1"/>
    </source>
</evidence>
<sequence length="190" mass="21334">MTVKSVAYSILVLRIITLLILVASATYIALNSYKLAGQKKITWKDLKTYRYVFAIAVIGAVYSLIQIPFALYYARTEKRLIRHSCLPEFDFYGDKLVSYILATGVGAGFAASMELRETIDDFVAVIAIILAAVNENINLAFNLDKFRSETHKFLHRGIIATILLTIGFAFMAITSILSSINRTRTNRFFS</sequence>
<dbReference type="PANTHER" id="PTHR33573:SF17">
    <property type="entry name" value="CASP-LIKE PROTEIN 4D1"/>
    <property type="match status" value="1"/>
</dbReference>
<evidence type="ECO:0000256" key="4">
    <source>
        <dbReference type="ARBA" id="ARBA00022475"/>
    </source>
</evidence>
<evidence type="ECO:0000313" key="11">
    <source>
        <dbReference type="Proteomes" id="UP001177003"/>
    </source>
</evidence>
<feature type="transmembrane region" description="Helical" evidence="8">
    <location>
        <begin position="96"/>
        <end position="115"/>
    </location>
</feature>
<keyword evidence="6 8" id="KW-1133">Transmembrane helix</keyword>
<feature type="transmembrane region" description="Helical" evidence="8">
    <location>
        <begin position="153"/>
        <end position="177"/>
    </location>
</feature>
<organism evidence="10 11">
    <name type="scientific">Lactuca saligna</name>
    <name type="common">Willowleaf lettuce</name>
    <dbReference type="NCBI Taxonomy" id="75948"/>
    <lineage>
        <taxon>Eukaryota</taxon>
        <taxon>Viridiplantae</taxon>
        <taxon>Streptophyta</taxon>
        <taxon>Embryophyta</taxon>
        <taxon>Tracheophyta</taxon>
        <taxon>Spermatophyta</taxon>
        <taxon>Magnoliopsida</taxon>
        <taxon>eudicotyledons</taxon>
        <taxon>Gunneridae</taxon>
        <taxon>Pentapetalae</taxon>
        <taxon>asterids</taxon>
        <taxon>campanulids</taxon>
        <taxon>Asterales</taxon>
        <taxon>Asteraceae</taxon>
        <taxon>Cichorioideae</taxon>
        <taxon>Cichorieae</taxon>
        <taxon>Lactucinae</taxon>
        <taxon>Lactuca</taxon>
    </lineage>
</organism>
<gene>
    <name evidence="10" type="ORF">LSALG_LOCUS4860</name>
</gene>
<name>A0AA35V3P4_LACSI</name>
<dbReference type="AlphaFoldDB" id="A0AA35V3P4"/>
<dbReference type="EMBL" id="OX465086">
    <property type="protein sequence ID" value="CAI9264200.1"/>
    <property type="molecule type" value="Genomic_DNA"/>
</dbReference>
<keyword evidence="7 8" id="KW-0472">Membrane</keyword>
<comment type="subcellular location">
    <subcellularLocation>
        <location evidence="1 8">Cell membrane</location>
        <topology evidence="1 8">Multi-pass membrane protein</topology>
    </subcellularLocation>
</comment>
<feature type="transmembrane region" description="Helical" evidence="8">
    <location>
        <begin position="6"/>
        <end position="30"/>
    </location>
</feature>
<protein>
    <recommendedName>
        <fullName evidence="8">CASP-like protein</fullName>
    </recommendedName>
</protein>
<proteinExistence type="inferred from homology"/>
<dbReference type="PANTHER" id="PTHR33573">
    <property type="entry name" value="CASP-LIKE PROTEIN 4A4"/>
    <property type="match status" value="1"/>
</dbReference>
<evidence type="ECO:0000256" key="1">
    <source>
        <dbReference type="ARBA" id="ARBA00004651"/>
    </source>
</evidence>
<evidence type="ECO:0000259" key="9">
    <source>
        <dbReference type="Pfam" id="PF04535"/>
    </source>
</evidence>